<evidence type="ECO:0000256" key="1">
    <source>
        <dbReference type="SAM" id="Phobius"/>
    </source>
</evidence>
<proteinExistence type="predicted"/>
<dbReference type="PANTHER" id="PTHR47326">
    <property type="entry name" value="TRANSPOSABLE ELEMENT TC3 TRANSPOSASE-LIKE PROTEIN"/>
    <property type="match status" value="1"/>
</dbReference>
<keyword evidence="4" id="KW-1185">Reference proteome</keyword>
<dbReference type="Pfam" id="PF13412">
    <property type="entry name" value="HTH_24"/>
    <property type="match status" value="1"/>
</dbReference>
<keyword evidence="1" id="KW-0472">Membrane</keyword>
<comment type="caution">
    <text evidence="3">The sequence shown here is derived from an EMBL/GenBank/DDBJ whole genome shotgun (WGS) entry which is preliminary data.</text>
</comment>
<keyword evidence="1" id="KW-1133">Transmembrane helix</keyword>
<dbReference type="GO" id="GO:0003676">
    <property type="term" value="F:nucleic acid binding"/>
    <property type="evidence" value="ECO:0007669"/>
    <property type="project" value="InterPro"/>
</dbReference>
<evidence type="ECO:0000259" key="2">
    <source>
        <dbReference type="Pfam" id="PF16087"/>
    </source>
</evidence>
<dbReference type="InterPro" id="IPR032135">
    <property type="entry name" value="DUF4817"/>
</dbReference>
<gene>
    <name evidence="3" type="ORF">AMK59_4870</name>
</gene>
<feature type="transmembrane region" description="Helical" evidence="1">
    <location>
        <begin position="6"/>
        <end position="26"/>
    </location>
</feature>
<dbReference type="EMBL" id="LJIG01009760">
    <property type="protein sequence ID" value="KRT82435.1"/>
    <property type="molecule type" value="Genomic_DNA"/>
</dbReference>
<dbReference type="Pfam" id="PF16087">
    <property type="entry name" value="DUF4817"/>
    <property type="match status" value="1"/>
</dbReference>
<dbReference type="AlphaFoldDB" id="A0A0T6B4X1"/>
<protein>
    <recommendedName>
        <fullName evidence="2">DUF4817 domain-containing protein</fullName>
    </recommendedName>
</protein>
<keyword evidence="1" id="KW-0812">Transmembrane</keyword>
<dbReference type="Proteomes" id="UP000051574">
    <property type="component" value="Unassembled WGS sequence"/>
</dbReference>
<feature type="domain" description="DUF4817" evidence="2">
    <location>
        <begin position="34"/>
        <end position="83"/>
    </location>
</feature>
<sequence length="422" mass="49956">SHSFYSVYFISFLCWLFLVHNVFNVITMVPPYTYDELVDMLLIYGEAQQRAVGASLLYREKYPYRQHPDSRTFTSTVHRLRETHGLKQHRGRGGGPKRSDHILYAEDEILEMIEDDPTLSTRVLARRLRVSRNTVWRTLRKRESKPSDIRGTRIETLSREDYAPRVQFCEWFVEQCESRVDFASNILIADELTFTRTGVEDYQDAQVWSVDKDDSMEQCESRVDFASNILIADELTFTRTGIEDYQDAQVWSVDKDDSQKGFSVNVWAGVLNGNLIGPFILPAQLTTKKYFRFLRNVLPELLEDVPLNIRRDMWLLHHGTTQHFEGKVRQHLEDIFENRWIGRDVPWPPRSSDLNPIHFYLLNRMRSLIYDKIRIKNVQELEQRIDIAVEIIREQDSNCCERWLRRTRHCIQVNGRHFEHLL</sequence>
<dbReference type="OrthoDB" id="6764275at2759"/>
<organism evidence="3 4">
    <name type="scientific">Oryctes borbonicus</name>
    <dbReference type="NCBI Taxonomy" id="1629725"/>
    <lineage>
        <taxon>Eukaryota</taxon>
        <taxon>Metazoa</taxon>
        <taxon>Ecdysozoa</taxon>
        <taxon>Arthropoda</taxon>
        <taxon>Hexapoda</taxon>
        <taxon>Insecta</taxon>
        <taxon>Pterygota</taxon>
        <taxon>Neoptera</taxon>
        <taxon>Endopterygota</taxon>
        <taxon>Coleoptera</taxon>
        <taxon>Polyphaga</taxon>
        <taxon>Scarabaeiformia</taxon>
        <taxon>Scarabaeidae</taxon>
        <taxon>Dynastinae</taxon>
        <taxon>Oryctes</taxon>
    </lineage>
</organism>
<reference evidence="3 4" key="1">
    <citation type="submission" date="2015-09" db="EMBL/GenBank/DDBJ databases">
        <title>Draft genome of the scarab beetle Oryctes borbonicus.</title>
        <authorList>
            <person name="Meyer J.M."/>
            <person name="Markov G.V."/>
            <person name="Baskaran P."/>
            <person name="Herrmann M."/>
            <person name="Sommer R.J."/>
            <person name="Roedelsperger C."/>
        </authorList>
    </citation>
    <scope>NUCLEOTIDE SEQUENCE [LARGE SCALE GENOMIC DNA]</scope>
    <source>
        <strain evidence="3">OB123</strain>
        <tissue evidence="3">Whole animal</tissue>
    </source>
</reference>
<accession>A0A0T6B4X1</accession>
<evidence type="ECO:0000313" key="3">
    <source>
        <dbReference type="EMBL" id="KRT82435.1"/>
    </source>
</evidence>
<name>A0A0T6B4X1_9SCAR</name>
<dbReference type="PANTHER" id="PTHR47326:SF1">
    <property type="entry name" value="HTH PSQ-TYPE DOMAIN-CONTAINING PROTEIN"/>
    <property type="match status" value="1"/>
</dbReference>
<evidence type="ECO:0000313" key="4">
    <source>
        <dbReference type="Proteomes" id="UP000051574"/>
    </source>
</evidence>
<dbReference type="InterPro" id="IPR036397">
    <property type="entry name" value="RNaseH_sf"/>
</dbReference>
<dbReference type="Gene3D" id="3.30.420.10">
    <property type="entry name" value="Ribonuclease H-like superfamily/Ribonuclease H"/>
    <property type="match status" value="1"/>
</dbReference>
<feature type="non-terminal residue" evidence="3">
    <location>
        <position position="1"/>
    </location>
</feature>